<dbReference type="InterPro" id="IPR014756">
    <property type="entry name" value="Ig_E-set"/>
</dbReference>
<dbReference type="GO" id="GO:0033942">
    <property type="term" value="F:4-alpha-D-(1-&gt;4)-alpha-D-glucanotrehalose trehalohydrolase activity"/>
    <property type="evidence" value="ECO:0007669"/>
    <property type="project" value="UniProtKB-EC"/>
</dbReference>
<dbReference type="RefSeq" id="WP_245319300.1">
    <property type="nucleotide sequence ID" value="NZ_FUXL01000013.1"/>
</dbReference>
<dbReference type="UniPathway" id="UPA00299"/>
<evidence type="ECO:0000256" key="10">
    <source>
        <dbReference type="ARBA" id="ARBA00032057"/>
    </source>
</evidence>
<comment type="catalytic activity">
    <reaction evidence="12 14">
        <text>hydrolysis of (1-&gt;4)-alpha-D-glucosidic linkage in 4-alpha-D-[(1-&gt;4)-alpha-D-glucanosyl]n trehalose to yield trehalose and (1-&gt;4)-alpha-D-glucan.</text>
        <dbReference type="EC" id="3.2.1.141"/>
    </reaction>
</comment>
<evidence type="ECO:0000259" key="18">
    <source>
        <dbReference type="SMART" id="SM00642"/>
    </source>
</evidence>
<proteinExistence type="inferred from homology"/>
<keyword evidence="9 14" id="KW-0326">Glycosidase</keyword>
<comment type="pathway">
    <text evidence="2 14">Glycan biosynthesis; trehalose biosynthesis.</text>
</comment>
<dbReference type="SMART" id="SM00642">
    <property type="entry name" value="Aamy"/>
    <property type="match status" value="1"/>
</dbReference>
<evidence type="ECO:0000256" key="1">
    <source>
        <dbReference type="ARBA" id="ARBA00004496"/>
    </source>
</evidence>
<keyword evidence="8" id="KW-0119">Carbohydrate metabolism</keyword>
<organism evidence="19 20">
    <name type="scientific">Consotaella salsifontis</name>
    <dbReference type="NCBI Taxonomy" id="1365950"/>
    <lineage>
        <taxon>Bacteria</taxon>
        <taxon>Pseudomonadati</taxon>
        <taxon>Pseudomonadota</taxon>
        <taxon>Alphaproteobacteria</taxon>
        <taxon>Hyphomicrobiales</taxon>
        <taxon>Aurantimonadaceae</taxon>
        <taxon>Consotaella</taxon>
    </lineage>
</organism>
<dbReference type="InterPro" id="IPR012768">
    <property type="entry name" value="Trehalose_TreZ"/>
</dbReference>
<dbReference type="InterPro" id="IPR013783">
    <property type="entry name" value="Ig-like_fold"/>
</dbReference>
<evidence type="ECO:0000256" key="8">
    <source>
        <dbReference type="ARBA" id="ARBA00023277"/>
    </source>
</evidence>
<evidence type="ECO:0000256" key="17">
    <source>
        <dbReference type="SAM" id="MobiDB-lite"/>
    </source>
</evidence>
<evidence type="ECO:0000256" key="9">
    <source>
        <dbReference type="ARBA" id="ARBA00023295"/>
    </source>
</evidence>
<dbReference type="EC" id="3.2.1.141" evidence="4 13"/>
<dbReference type="Pfam" id="PF00128">
    <property type="entry name" value="Alpha-amylase"/>
    <property type="match status" value="2"/>
</dbReference>
<keyword evidence="6" id="KW-0963">Cytoplasm</keyword>
<comment type="similarity">
    <text evidence="3 14">Belongs to the glycosyl hydrolase 13 family.</text>
</comment>
<keyword evidence="20" id="KW-1185">Reference proteome</keyword>
<dbReference type="CDD" id="cd11325">
    <property type="entry name" value="AmyAc_GTHase"/>
    <property type="match status" value="1"/>
</dbReference>
<dbReference type="Gene3D" id="3.20.20.80">
    <property type="entry name" value="Glycosidases"/>
    <property type="match status" value="1"/>
</dbReference>
<evidence type="ECO:0000256" key="7">
    <source>
        <dbReference type="ARBA" id="ARBA00022801"/>
    </source>
</evidence>
<feature type="region of interest" description="Disordered" evidence="17">
    <location>
        <begin position="1"/>
        <end position="22"/>
    </location>
</feature>
<dbReference type="InterPro" id="IPR044901">
    <property type="entry name" value="Trehalose_TreZ_E-set_sf"/>
</dbReference>
<dbReference type="Pfam" id="PF02922">
    <property type="entry name" value="CBM_48"/>
    <property type="match status" value="1"/>
</dbReference>
<feature type="compositionally biased region" description="Basic and acidic residues" evidence="17">
    <location>
        <begin position="8"/>
        <end position="19"/>
    </location>
</feature>
<accession>A0A1T4SQE3</accession>
<dbReference type="InterPro" id="IPR004193">
    <property type="entry name" value="Glyco_hydro_13_N"/>
</dbReference>
<dbReference type="EMBL" id="FUXL01000013">
    <property type="protein sequence ID" value="SKA30500.1"/>
    <property type="molecule type" value="Genomic_DNA"/>
</dbReference>
<evidence type="ECO:0000256" key="16">
    <source>
        <dbReference type="PIRSR" id="PIRSR006337-3"/>
    </source>
</evidence>
<dbReference type="Gene3D" id="1.10.10.760">
    <property type="entry name" value="E-set domains of sugar-utilizing enzymes"/>
    <property type="match status" value="1"/>
</dbReference>
<feature type="active site" description="Proton donor" evidence="15">
    <location>
        <position position="320"/>
    </location>
</feature>
<comment type="subcellular location">
    <subcellularLocation>
        <location evidence="1 15">Cytoplasm</location>
    </subcellularLocation>
</comment>
<feature type="site" description="Transition state stabilizer" evidence="16">
    <location>
        <position position="417"/>
    </location>
</feature>
<evidence type="ECO:0000256" key="13">
    <source>
        <dbReference type="NCBIfam" id="TIGR02402"/>
    </source>
</evidence>
<dbReference type="PANTHER" id="PTHR43651">
    <property type="entry name" value="1,4-ALPHA-GLUCAN-BRANCHING ENZYME"/>
    <property type="match status" value="1"/>
</dbReference>
<dbReference type="InterPro" id="IPR017853">
    <property type="entry name" value="GH"/>
</dbReference>
<dbReference type="NCBIfam" id="TIGR02402">
    <property type="entry name" value="trehalose_TreZ"/>
    <property type="match status" value="1"/>
</dbReference>
<sequence length="643" mass="72278">MTSNAIHGAREGAEARDDMTGEATFSCETSWGPRIGETGTLFRLWAPGAQSIELAIGKADGPDFLAMERDEAGWWRVETDRVAIGGGYGFRVNGDMVVPDPAARAQIDGVHGLSRLVDPKAYRWKTADWKGRPWEETVFYELHTGTFTPEGTFEAIIEKLDYLKEVGITAVELLPVAEFSGRRGWGYDGVYLYAPHEVYGGVEGLKRLVDAAHERGLMVFLDVVYNHFGPDGNYLGVYAPEFFHPEIHTAWGAAIAYDKKPVRDFMIENALYWLEEFRIDGLRLDAIDSIEDTTDEPLIRELASAVRTRITDRHVHLTSEDARNITWHIERNKDCSPKYVSGEWNDDFHHTAHAIATKESEGYYQDYSRSAVKQMARALAEGFVYQGDHSRHRDKDVGFPSAHLPPTAFVNFLQNHDQIGNRAFGERLTDLASRRLVAVLQSILLLSPQIPLMFMGEEYGETNPFCFFTDFHGELGEIVREGRRSEFKHFAAFRNPENRKLIPDPNDEETFLQCKMDWTAARGRPTYRRRLDLVERLLTLRRERIVPLLKGMGGHAGRYHVDESTDAFAVSWRLAGDNVLRLFANLDDEPWNVPQAVTAGAAAAGEVLFEHEAGAAESLATGVLPGPSVVFRFAPNLQIGKDS</sequence>
<dbReference type="Proteomes" id="UP000190135">
    <property type="component" value="Unassembled WGS sequence"/>
</dbReference>
<dbReference type="SUPFAM" id="SSF81296">
    <property type="entry name" value="E set domains"/>
    <property type="match status" value="1"/>
</dbReference>
<evidence type="ECO:0000313" key="19">
    <source>
        <dbReference type="EMBL" id="SKA30500.1"/>
    </source>
</evidence>
<dbReference type="InterPro" id="IPR006047">
    <property type="entry name" value="GH13_cat_dom"/>
</dbReference>
<reference evidence="19 20" key="1">
    <citation type="submission" date="2017-02" db="EMBL/GenBank/DDBJ databases">
        <authorList>
            <person name="Peterson S.W."/>
        </authorList>
    </citation>
    <scope>NUCLEOTIDE SEQUENCE [LARGE SCALE GENOMIC DNA]</scope>
    <source>
        <strain evidence="19 20">USBA 369</strain>
    </source>
</reference>
<dbReference type="GO" id="GO:0005737">
    <property type="term" value="C:cytoplasm"/>
    <property type="evidence" value="ECO:0007669"/>
    <property type="project" value="UniProtKB-SubCell"/>
</dbReference>
<feature type="active site" description="Nucleophile" evidence="15">
    <location>
        <position position="285"/>
    </location>
</feature>
<evidence type="ECO:0000256" key="14">
    <source>
        <dbReference type="PIRNR" id="PIRNR006337"/>
    </source>
</evidence>
<evidence type="ECO:0000256" key="12">
    <source>
        <dbReference type="ARBA" id="ARBA00034013"/>
    </source>
</evidence>
<evidence type="ECO:0000256" key="5">
    <source>
        <dbReference type="ARBA" id="ARBA00015938"/>
    </source>
</evidence>
<evidence type="ECO:0000256" key="4">
    <source>
        <dbReference type="ARBA" id="ARBA00012268"/>
    </source>
</evidence>
<dbReference type="Gene3D" id="2.60.40.10">
    <property type="entry name" value="Immunoglobulins"/>
    <property type="match status" value="1"/>
</dbReference>
<evidence type="ECO:0000256" key="15">
    <source>
        <dbReference type="PIRSR" id="PIRSR006337-1"/>
    </source>
</evidence>
<gene>
    <name evidence="19" type="ORF">SAMN05428963_11320</name>
</gene>
<dbReference type="InterPro" id="IPR022567">
    <property type="entry name" value="DUF3459"/>
</dbReference>
<dbReference type="Pfam" id="PF11941">
    <property type="entry name" value="DUF3459"/>
    <property type="match status" value="1"/>
</dbReference>
<protein>
    <recommendedName>
        <fullName evidence="5 13">Malto-oligosyltrehalose trehalohydrolase</fullName>
        <shortName evidence="14">MTHase</shortName>
        <ecNumber evidence="4 13">3.2.1.141</ecNumber>
    </recommendedName>
    <alternativeName>
        <fullName evidence="11 14">4-alpha-D-((1-&gt;4)-alpha-D-glucano)trehalose trehalohydrolase</fullName>
    </alternativeName>
    <alternativeName>
        <fullName evidence="10 14">Maltooligosyl trehalose trehalohydrolase</fullName>
    </alternativeName>
</protein>
<dbReference type="PANTHER" id="PTHR43651:SF11">
    <property type="entry name" value="MALTO-OLIGOSYLTREHALOSE TREHALOHYDROLASE"/>
    <property type="match status" value="1"/>
</dbReference>
<dbReference type="GO" id="GO:0005992">
    <property type="term" value="P:trehalose biosynthetic process"/>
    <property type="evidence" value="ECO:0007669"/>
    <property type="project" value="UniProtKB-UniRule"/>
</dbReference>
<dbReference type="PIRSF" id="PIRSF006337">
    <property type="entry name" value="Trehalose_TreZ"/>
    <property type="match status" value="1"/>
</dbReference>
<evidence type="ECO:0000313" key="20">
    <source>
        <dbReference type="Proteomes" id="UP000190135"/>
    </source>
</evidence>
<evidence type="ECO:0000256" key="6">
    <source>
        <dbReference type="ARBA" id="ARBA00022490"/>
    </source>
</evidence>
<name>A0A1T4SQE3_9HYPH</name>
<evidence type="ECO:0000256" key="11">
    <source>
        <dbReference type="ARBA" id="ARBA00033284"/>
    </source>
</evidence>
<dbReference type="SUPFAM" id="SSF51445">
    <property type="entry name" value="(Trans)glycosidases"/>
    <property type="match status" value="1"/>
</dbReference>
<dbReference type="AlphaFoldDB" id="A0A1T4SQE3"/>
<evidence type="ECO:0000256" key="2">
    <source>
        <dbReference type="ARBA" id="ARBA00005199"/>
    </source>
</evidence>
<feature type="domain" description="Glycosyl hydrolase family 13 catalytic" evidence="18">
    <location>
        <begin position="141"/>
        <end position="494"/>
    </location>
</feature>
<dbReference type="CDD" id="cd02853">
    <property type="entry name" value="E_set_MTHase_like_N"/>
    <property type="match status" value="1"/>
</dbReference>
<keyword evidence="7 14" id="KW-0378">Hydrolase</keyword>
<dbReference type="STRING" id="1365950.SAMN05428963_11320"/>
<evidence type="ECO:0000256" key="3">
    <source>
        <dbReference type="ARBA" id="ARBA00008061"/>
    </source>
</evidence>